<dbReference type="RefSeq" id="WP_264071918.1">
    <property type="nucleotide sequence ID" value="NZ_JACKTY010000051.1"/>
</dbReference>
<sequence>MIELDDTWRRIYDANTAAGIATDWTLAERDQMEALAADMDRELQRYPVIHAWPTANGSQLQFWCTFCKDHHSHGRHGVPPEDRLGSPGSLLSERKWSEYLQMIDSCTFNGRGICSCPPGNGDGHRGTHCGNRSGAYYQHGYILHEVRPDDSRAIRKPTRAGGSTR</sequence>
<evidence type="ECO:0000313" key="1">
    <source>
        <dbReference type="EMBL" id="MCV7230635.1"/>
    </source>
</evidence>
<name>A0ABT3CMG8_9MYCO</name>
<reference evidence="1 2" key="1">
    <citation type="journal article" date="2022" name="BMC Genomics">
        <title>Comparative genome analysis of mycobacteria focusing on tRNA and non-coding RNA.</title>
        <authorList>
            <person name="Behra P.R.K."/>
            <person name="Pettersson B.M.F."/>
            <person name="Ramesh M."/>
            <person name="Das S."/>
            <person name="Dasgupta S."/>
            <person name="Kirsebom L.A."/>
        </authorList>
    </citation>
    <scope>NUCLEOTIDE SEQUENCE [LARGE SCALE GENOMIC DNA]</scope>
    <source>
        <strain evidence="1 2">DSM 44078</strain>
    </source>
</reference>
<evidence type="ECO:0008006" key="3">
    <source>
        <dbReference type="Google" id="ProtNLM"/>
    </source>
</evidence>
<keyword evidence="2" id="KW-1185">Reference proteome</keyword>
<dbReference type="EMBL" id="JACKTY010000051">
    <property type="protein sequence ID" value="MCV7230635.1"/>
    <property type="molecule type" value="Genomic_DNA"/>
</dbReference>
<proteinExistence type="predicted"/>
<gene>
    <name evidence="1" type="ORF">H7J73_31970</name>
</gene>
<evidence type="ECO:0000313" key="2">
    <source>
        <dbReference type="Proteomes" id="UP001526201"/>
    </source>
</evidence>
<accession>A0ABT3CMG8</accession>
<dbReference type="Proteomes" id="UP001526201">
    <property type="component" value="Unassembled WGS sequence"/>
</dbReference>
<comment type="caution">
    <text evidence="1">The sequence shown here is derived from an EMBL/GenBank/DDBJ whole genome shotgun (WGS) entry which is preliminary data.</text>
</comment>
<protein>
    <recommendedName>
        <fullName evidence="3">HNH endonuclease</fullName>
    </recommendedName>
</protein>
<organism evidence="1 2">
    <name type="scientific">Mycolicibacterium komossense</name>
    <dbReference type="NCBI Taxonomy" id="1779"/>
    <lineage>
        <taxon>Bacteria</taxon>
        <taxon>Bacillati</taxon>
        <taxon>Actinomycetota</taxon>
        <taxon>Actinomycetes</taxon>
        <taxon>Mycobacteriales</taxon>
        <taxon>Mycobacteriaceae</taxon>
        <taxon>Mycolicibacterium</taxon>
    </lineage>
</organism>